<evidence type="ECO:0000313" key="2">
    <source>
        <dbReference type="EMBL" id="VDI15089.1"/>
    </source>
</evidence>
<reference evidence="2" key="1">
    <citation type="submission" date="2018-11" db="EMBL/GenBank/DDBJ databases">
        <authorList>
            <person name="Alioto T."/>
            <person name="Alioto T."/>
        </authorList>
    </citation>
    <scope>NUCLEOTIDE SEQUENCE</scope>
</reference>
<protein>
    <submittedName>
        <fullName evidence="2">Uncharacterized protein</fullName>
    </submittedName>
</protein>
<dbReference type="OrthoDB" id="6134031at2759"/>
<accession>A0A8B6D7H8</accession>
<name>A0A8B6D7H8_MYTGA</name>
<gene>
    <name evidence="2" type="ORF">MGAL_10B021869</name>
</gene>
<dbReference type="PANTHER" id="PTHR47160:SF10">
    <property type="entry name" value="MULE TRANSPOSASE DOMAIN-CONTAINING PROTEIN"/>
    <property type="match status" value="1"/>
</dbReference>
<feature type="coiled-coil region" evidence="1">
    <location>
        <begin position="101"/>
        <end position="173"/>
    </location>
</feature>
<organism evidence="2 3">
    <name type="scientific">Mytilus galloprovincialis</name>
    <name type="common">Mediterranean mussel</name>
    <dbReference type="NCBI Taxonomy" id="29158"/>
    <lineage>
        <taxon>Eukaryota</taxon>
        <taxon>Metazoa</taxon>
        <taxon>Spiralia</taxon>
        <taxon>Lophotrochozoa</taxon>
        <taxon>Mollusca</taxon>
        <taxon>Bivalvia</taxon>
        <taxon>Autobranchia</taxon>
        <taxon>Pteriomorphia</taxon>
        <taxon>Mytilida</taxon>
        <taxon>Mytiloidea</taxon>
        <taxon>Mytilidae</taxon>
        <taxon>Mytilinae</taxon>
        <taxon>Mytilus</taxon>
    </lineage>
</organism>
<evidence type="ECO:0000256" key="1">
    <source>
        <dbReference type="SAM" id="Coils"/>
    </source>
</evidence>
<proteinExistence type="predicted"/>
<sequence length="596" mass="68216">MTSNYPNMPMQMMASPFVTSPTQQMVPPFFPCHTPAPVVNPPLWATDLMSKFDALSVKMNGIDDIKSYVTNIDQKVTDMQSDMVHLSKRVNEVENSQSFISKSFEENIKMHEKTNKKVETDLKKLTYDFASLRKEFNSMKTESKNLAESKENLNKIAKANERLNSDLETIQRESMRDNLLFHDRVDELFAYVADETLPDRSNPDPGTNDYGTKLINLCKCSGLRILNGRHEGSLANDYTYSGPKGTACRTNDNYWYGACRTCRTGRYAPGFNHNHVVLPGTLVAVQLTAHVKNQAVNNIHQPASTIVDTAYVQHADPELPEGSRPKVTNLLRTCNRVRQKLRPEEPHDLDFERLKVLSTARSWYLDGTFKVVRNPFAQMFSIHAFLTSGGSTKQVPLAFCMMSRRLTRDYKAFSYNRRDDVFSFCRNIMALPLLPASHIEPTFRELTSRVTDPALEKFTSYVRKTWITSAFYQIATWCVFNQPTRTNNDVEGWHRRLNKKNNDEKPAFYTLIKRLHEEAQLLPIQIKLVSEGKLTRYQRKQARTNQAILFNMWEQYIAGSISTTRLLRQCGRVNGPVVEANTHFSLIILFVSGASM</sequence>
<keyword evidence="1" id="KW-0175">Coiled coil</keyword>
<dbReference type="Proteomes" id="UP000596742">
    <property type="component" value="Unassembled WGS sequence"/>
</dbReference>
<evidence type="ECO:0000313" key="3">
    <source>
        <dbReference type="Proteomes" id="UP000596742"/>
    </source>
</evidence>
<keyword evidence="3" id="KW-1185">Reference proteome</keyword>
<comment type="caution">
    <text evidence="2">The sequence shown here is derived from an EMBL/GenBank/DDBJ whole genome shotgun (WGS) entry which is preliminary data.</text>
</comment>
<dbReference type="Gene3D" id="1.10.287.1490">
    <property type="match status" value="1"/>
</dbReference>
<dbReference type="AlphaFoldDB" id="A0A8B6D7H8"/>
<dbReference type="EMBL" id="UYJE01002949">
    <property type="protein sequence ID" value="VDI15089.1"/>
    <property type="molecule type" value="Genomic_DNA"/>
</dbReference>
<dbReference type="PANTHER" id="PTHR47160">
    <property type="entry name" value="PUTATIVE-RELATED"/>
    <property type="match status" value="1"/>
</dbReference>